<evidence type="ECO:0000259" key="7">
    <source>
        <dbReference type="Pfam" id="PF19037"/>
    </source>
</evidence>
<accession>A0A0W0C7S0</accession>
<dbReference type="GO" id="GO:0032585">
    <property type="term" value="C:multivesicular body membrane"/>
    <property type="evidence" value="ECO:0007669"/>
    <property type="project" value="UniProtKB-SubCell"/>
</dbReference>
<evidence type="ECO:0000313" key="10">
    <source>
        <dbReference type="Proteomes" id="UP000054886"/>
    </source>
</evidence>
<dbReference type="GO" id="GO:0005085">
    <property type="term" value="F:guanyl-nucleotide exchange factor activity"/>
    <property type="evidence" value="ECO:0007669"/>
    <property type="project" value="EnsemblFungi"/>
</dbReference>
<evidence type="ECO:0000256" key="1">
    <source>
        <dbReference type="ARBA" id="ARBA00004380"/>
    </source>
</evidence>
<comment type="subcellular location">
    <subcellularLocation>
        <location evidence="4">Endosome</location>
        <location evidence="4">Multivesicular body membrane</location>
        <topology evidence="4">Peripheral membrane protein</topology>
    </subcellularLocation>
    <subcellularLocation>
        <location evidence="1 4">Prevacuolar compartment membrane</location>
        <topology evidence="1 4">Peripheral membrane protein</topology>
    </subcellularLocation>
    <subcellularLocation>
        <location evidence="4">Vacuole membrane</location>
        <topology evidence="4">Peripheral membrane protein</topology>
    </subcellularLocation>
</comment>
<dbReference type="GO" id="GO:1990624">
    <property type="term" value="F:guanyl nucleotide exchange factor inhibitor activity"/>
    <property type="evidence" value="ECO:0007669"/>
    <property type="project" value="EnsemblFungi"/>
</dbReference>
<comment type="similarity">
    <text evidence="2 4">Belongs to the MON1/SAND family.</text>
</comment>
<evidence type="ECO:0000256" key="2">
    <source>
        <dbReference type="ARBA" id="ARBA00008968"/>
    </source>
</evidence>
<comment type="caution">
    <text evidence="9">The sequence shown here is derived from an EMBL/GenBank/DDBJ whole genome shotgun (WGS) entry which is preliminary data.</text>
</comment>
<dbReference type="VEuPathDB" id="FungiDB:GWK60_F06633"/>
<dbReference type="InterPro" id="IPR043972">
    <property type="entry name" value="FUZ/MON1/HPS1_longin_1"/>
</dbReference>
<dbReference type="Pfam" id="PF19036">
    <property type="entry name" value="Fuz_longin_1"/>
    <property type="match status" value="1"/>
</dbReference>
<evidence type="ECO:0000256" key="3">
    <source>
        <dbReference type="ARBA" id="ARBA00018132"/>
    </source>
</evidence>
<keyword evidence="4" id="KW-0072">Autophagy</keyword>
<feature type="domain" description="FUZ/MON1/HPS1 third Longin" evidence="8">
    <location>
        <begin position="457"/>
        <end position="586"/>
    </location>
</feature>
<dbReference type="GO" id="GO:0032266">
    <property type="term" value="F:phosphatidylinositol-3-phosphate binding"/>
    <property type="evidence" value="ECO:0007669"/>
    <property type="project" value="EnsemblFungi"/>
</dbReference>
<dbReference type="Pfam" id="PF19038">
    <property type="entry name" value="Fuz_longin_3"/>
    <property type="match status" value="1"/>
</dbReference>
<name>A0A0W0C7S0_CANGB</name>
<gene>
    <name evidence="9" type="ORF">AO440_001396</name>
</gene>
<dbReference type="GO" id="GO:0035658">
    <property type="term" value="C:Mon1-Ccz1 complex"/>
    <property type="evidence" value="ECO:0007669"/>
    <property type="project" value="EnsemblFungi"/>
</dbReference>
<dbReference type="GO" id="GO:0000329">
    <property type="term" value="C:fungal-type vacuole membrane"/>
    <property type="evidence" value="ECO:0007669"/>
    <property type="project" value="EnsemblFungi"/>
</dbReference>
<evidence type="ECO:0000256" key="5">
    <source>
        <dbReference type="SAM" id="MobiDB-lite"/>
    </source>
</evidence>
<dbReference type="GO" id="GO:0032511">
    <property type="term" value="P:late endosome to vacuole transport via multivesicular body sorting pathway"/>
    <property type="evidence" value="ECO:0007669"/>
    <property type="project" value="EnsemblFungi"/>
</dbReference>
<dbReference type="GO" id="GO:0048278">
    <property type="term" value="P:vesicle docking"/>
    <property type="evidence" value="ECO:0007669"/>
    <property type="project" value="EnsemblFungi"/>
</dbReference>
<dbReference type="PANTHER" id="PTHR13027:SF7">
    <property type="entry name" value="VACUOLAR FUSION PROTEIN MON1 HOMOLOG"/>
    <property type="match status" value="1"/>
</dbReference>
<dbReference type="VEuPathDB" id="FungiDB:GVI51_F06655"/>
<dbReference type="InterPro" id="IPR004353">
    <property type="entry name" value="Mon1"/>
</dbReference>
<dbReference type="GO" id="GO:0010314">
    <property type="term" value="F:phosphatidylinositol-5-phosphate binding"/>
    <property type="evidence" value="ECO:0007669"/>
    <property type="project" value="EnsemblFungi"/>
</dbReference>
<protein>
    <recommendedName>
        <fullName evidence="3 4">Vacuolar fusion protein MON1</fullName>
    </recommendedName>
</protein>
<dbReference type="Pfam" id="PF19037">
    <property type="entry name" value="Fuz_longin_2"/>
    <property type="match status" value="1"/>
</dbReference>
<dbReference type="GO" id="GO:0001786">
    <property type="term" value="F:phosphatidylserine binding"/>
    <property type="evidence" value="ECO:0007669"/>
    <property type="project" value="EnsemblFungi"/>
</dbReference>
<evidence type="ECO:0000256" key="4">
    <source>
        <dbReference type="RuleBase" id="RU367048"/>
    </source>
</evidence>
<feature type="region of interest" description="Disordered" evidence="5">
    <location>
        <begin position="35"/>
        <end position="56"/>
    </location>
</feature>
<keyword evidence="4" id="KW-0472">Membrane</keyword>
<dbReference type="Proteomes" id="UP000054886">
    <property type="component" value="Unassembled WGS sequence"/>
</dbReference>
<feature type="compositionally biased region" description="Polar residues" evidence="5">
    <location>
        <begin position="35"/>
        <end position="44"/>
    </location>
</feature>
<evidence type="ECO:0000313" key="9">
    <source>
        <dbReference type="EMBL" id="KTB00008.1"/>
    </source>
</evidence>
<feature type="domain" description="FUZ/MON1/HPS1 first Longin" evidence="6">
    <location>
        <begin position="141"/>
        <end position="267"/>
    </location>
</feature>
<keyword evidence="4" id="KW-0926">Vacuole</keyword>
<dbReference type="VEuPathDB" id="FungiDB:B1J91_F07051g"/>
<dbReference type="EMBL" id="LLZZ01000141">
    <property type="protein sequence ID" value="KTB00008.1"/>
    <property type="molecule type" value="Genomic_DNA"/>
</dbReference>
<proteinExistence type="inferred from homology"/>
<reference evidence="9 10" key="1">
    <citation type="submission" date="2015-10" db="EMBL/GenBank/DDBJ databases">
        <title>Draft genomes sequences of Candida glabrata isolates 1A, 1B, 2A, 2B, 3A and 3B.</title>
        <authorList>
            <person name="Haavelsrud O.E."/>
            <person name="Gaustad P."/>
        </authorList>
    </citation>
    <scope>NUCLEOTIDE SEQUENCE [LARGE SCALE GENOMIC DNA]</scope>
    <source>
        <strain evidence="9">910700640</strain>
    </source>
</reference>
<comment type="function">
    <text evidence="4">Required for multiple vacuole delivery pathways including the cytoplasm to vacuole transport (Cvt), autophagy, pexophagy and endocytosis.</text>
</comment>
<dbReference type="PRINTS" id="PR01546">
    <property type="entry name" value="YEAST73DUF"/>
</dbReference>
<dbReference type="GO" id="GO:0032258">
    <property type="term" value="P:cytoplasm to vacuole targeting by the Cvt pathway"/>
    <property type="evidence" value="ECO:0007669"/>
    <property type="project" value="EnsemblFungi"/>
</dbReference>
<feature type="domain" description="FUZ/MON1/HPS1 second Longin" evidence="7">
    <location>
        <begin position="316"/>
        <end position="426"/>
    </location>
</feature>
<keyword evidence="4" id="KW-0653">Protein transport</keyword>
<keyword evidence="4" id="KW-0967">Endosome</keyword>
<dbReference type="PANTHER" id="PTHR13027">
    <property type="entry name" value="SAND PROTEIN-RELATED"/>
    <property type="match status" value="1"/>
</dbReference>
<dbReference type="InterPro" id="IPR043971">
    <property type="entry name" value="FUZ/MON1/HPS1_longin_2"/>
</dbReference>
<sequence length="597" mass="68275">MLSRKSSNWLLNVPSQSEATTSVNLQSTEVGSITHTSSNDNIATPQDGIDHIDNDRSSSRAENIDMTASMVSHSRSLASLRPVMSSNFQNESDHIDDSLEFDLMRSLNESIYSTDGAISKPFMINEMPQIFDKNSNEDITKNFFIFTSAGKPVYSMYENDKFSASYIGLLTSIISFFQTSNEDNIKTFTSKESNITFVFCNKDPIFYVAMSRCRDESRDELEAQLHFLHSFVLSTLTSKQLTKLFQKRDNFDLRSHLESTDFETLSEICSNFTDKLYPEFSLNSLQCLKLKKPIRAKIHSIMSSQLNKMEDFPRGTLLYSFIIASNNRLCNVLRPKSHTLHPVDLQILFLVIATQFHNLESDKELWIPICFPKFNSNGYLYCYIRTIMNPGDKSSSKFLGHPPVLVAISGQKDAFFKMKSYCDELMVILTRNNEIIRELRTSILQPYSITDIPAPLVHHFIFKSSKHIQFTMPQLSTSASEPEQRALYERKLKFYYKSLQNSIAQEIASQSNKSLVNFVQWSEPAKSNSEETTDHDSFIEEPVNMLGMVWCSPRFELLLLFNNGIVTRKQALSSARRIVRWCVSNESSLFINEGATF</sequence>
<dbReference type="GO" id="GO:0005829">
    <property type="term" value="C:cytosol"/>
    <property type="evidence" value="ECO:0007669"/>
    <property type="project" value="EnsemblFungi"/>
</dbReference>
<organism evidence="9 10">
    <name type="scientific">Candida glabrata</name>
    <name type="common">Yeast</name>
    <name type="synonym">Torulopsis glabrata</name>
    <dbReference type="NCBI Taxonomy" id="5478"/>
    <lineage>
        <taxon>Eukaryota</taxon>
        <taxon>Fungi</taxon>
        <taxon>Dikarya</taxon>
        <taxon>Ascomycota</taxon>
        <taxon>Saccharomycotina</taxon>
        <taxon>Saccharomycetes</taxon>
        <taxon>Saccharomycetales</taxon>
        <taxon>Saccharomycetaceae</taxon>
        <taxon>Nakaseomyces</taxon>
    </lineage>
</organism>
<dbReference type="GO" id="GO:0044395">
    <property type="term" value="P:protein targeting to vacuolar membrane"/>
    <property type="evidence" value="ECO:0007669"/>
    <property type="project" value="EnsemblFungi"/>
</dbReference>
<dbReference type="VEuPathDB" id="FungiDB:CAGL0F07051g"/>
<evidence type="ECO:0000259" key="8">
    <source>
        <dbReference type="Pfam" id="PF19038"/>
    </source>
</evidence>
<dbReference type="InterPro" id="IPR043970">
    <property type="entry name" value="FUZ/MON1/HPS1_longin_3"/>
</dbReference>
<evidence type="ECO:0000259" key="6">
    <source>
        <dbReference type="Pfam" id="PF19036"/>
    </source>
</evidence>
<dbReference type="GO" id="GO:0016236">
    <property type="term" value="P:macroautophagy"/>
    <property type="evidence" value="ECO:0007669"/>
    <property type="project" value="EnsemblFungi"/>
</dbReference>
<keyword evidence="4" id="KW-0813">Transport</keyword>
<dbReference type="AlphaFoldDB" id="A0A0W0C7S0"/>